<feature type="transmembrane region" description="Helical" evidence="6">
    <location>
        <begin position="319"/>
        <end position="338"/>
    </location>
</feature>
<keyword evidence="6" id="KW-0812">Transmembrane</keyword>
<keyword evidence="6" id="KW-0472">Membrane</keyword>
<evidence type="ECO:0000256" key="4">
    <source>
        <dbReference type="ARBA" id="ARBA00023163"/>
    </source>
</evidence>
<comment type="similarity">
    <text evidence="1">Belongs to the AfsR/DnrI/RedD regulatory family.</text>
</comment>
<dbReference type="Gene3D" id="1.25.40.10">
    <property type="entry name" value="Tetratricopeptide repeat domain"/>
    <property type="match status" value="1"/>
</dbReference>
<dbReference type="Pfam" id="PF03704">
    <property type="entry name" value="BTAD"/>
    <property type="match status" value="1"/>
</dbReference>
<organism evidence="8 9">
    <name type="scientific">Kutzneria buriramensis</name>
    <dbReference type="NCBI Taxonomy" id="1045776"/>
    <lineage>
        <taxon>Bacteria</taxon>
        <taxon>Bacillati</taxon>
        <taxon>Actinomycetota</taxon>
        <taxon>Actinomycetes</taxon>
        <taxon>Pseudonocardiales</taxon>
        <taxon>Pseudonocardiaceae</taxon>
        <taxon>Kutzneria</taxon>
    </lineage>
</organism>
<dbReference type="InterPro" id="IPR001867">
    <property type="entry name" value="OmpR/PhoB-type_DNA-bd"/>
</dbReference>
<feature type="DNA-binding region" description="OmpR/PhoB-type" evidence="5">
    <location>
        <begin position="1"/>
        <end position="100"/>
    </location>
</feature>
<evidence type="ECO:0000256" key="6">
    <source>
        <dbReference type="SAM" id="Phobius"/>
    </source>
</evidence>
<name>A0A3E0H4I3_9PSEU</name>
<feature type="transmembrane region" description="Helical" evidence="6">
    <location>
        <begin position="266"/>
        <end position="287"/>
    </location>
</feature>
<dbReference type="InterPro" id="IPR010994">
    <property type="entry name" value="RuvA_2-like"/>
</dbReference>
<dbReference type="AlphaFoldDB" id="A0A3E0H4I3"/>
<dbReference type="SMART" id="SM01043">
    <property type="entry name" value="BTAD"/>
    <property type="match status" value="1"/>
</dbReference>
<proteinExistence type="inferred from homology"/>
<evidence type="ECO:0000256" key="3">
    <source>
        <dbReference type="ARBA" id="ARBA00023125"/>
    </source>
</evidence>
<dbReference type="PROSITE" id="PS51755">
    <property type="entry name" value="OMPR_PHOB"/>
    <property type="match status" value="1"/>
</dbReference>
<evidence type="ECO:0000256" key="5">
    <source>
        <dbReference type="PROSITE-ProRule" id="PRU01091"/>
    </source>
</evidence>
<keyword evidence="2" id="KW-0805">Transcription regulation</keyword>
<dbReference type="SUPFAM" id="SSF48452">
    <property type="entry name" value="TPR-like"/>
    <property type="match status" value="1"/>
</dbReference>
<dbReference type="Gene3D" id="1.10.10.10">
    <property type="entry name" value="Winged helix-like DNA-binding domain superfamily/Winged helix DNA-binding domain"/>
    <property type="match status" value="1"/>
</dbReference>
<accession>A0A3E0H4I3</accession>
<dbReference type="PANTHER" id="PTHR35807:SF1">
    <property type="entry name" value="TRANSCRIPTIONAL REGULATOR REDD"/>
    <property type="match status" value="1"/>
</dbReference>
<keyword evidence="9" id="KW-1185">Reference proteome</keyword>
<protein>
    <submittedName>
        <fullName evidence="8">DNA-binding SARP family transcriptional activator</fullName>
    </submittedName>
</protein>
<dbReference type="RefSeq" id="WP_170217937.1">
    <property type="nucleotide sequence ID" value="NZ_CP144375.1"/>
</dbReference>
<dbReference type="InterPro" id="IPR005158">
    <property type="entry name" value="BTAD"/>
</dbReference>
<dbReference type="SMART" id="SM00862">
    <property type="entry name" value="Trans_reg_C"/>
    <property type="match status" value="1"/>
</dbReference>
<dbReference type="SUPFAM" id="SSF47781">
    <property type="entry name" value="RuvA domain 2-like"/>
    <property type="match status" value="1"/>
</dbReference>
<feature type="domain" description="OmpR/PhoB-type" evidence="7">
    <location>
        <begin position="1"/>
        <end position="100"/>
    </location>
</feature>
<dbReference type="CDD" id="cd15831">
    <property type="entry name" value="BTAD"/>
    <property type="match status" value="1"/>
</dbReference>
<keyword evidence="4" id="KW-0804">Transcription</keyword>
<dbReference type="InterPro" id="IPR051677">
    <property type="entry name" value="AfsR-DnrI-RedD_regulator"/>
</dbReference>
<dbReference type="InterPro" id="IPR016032">
    <property type="entry name" value="Sig_transdc_resp-reg_C-effctor"/>
</dbReference>
<dbReference type="PANTHER" id="PTHR35807">
    <property type="entry name" value="TRANSCRIPTIONAL REGULATOR REDD-RELATED"/>
    <property type="match status" value="1"/>
</dbReference>
<evidence type="ECO:0000313" key="9">
    <source>
        <dbReference type="Proteomes" id="UP000256269"/>
    </source>
</evidence>
<sequence>MTELRFEVLGPVRALRGGRELDLGPGKQRAVLAVLLLHAGRPTSTAAIIDAVWPDDPPVNGPNVVQKHVAGLRKVLEPERTPRTAGQLVTLTDAGYTLHASSLDATDFQARVEHARSLPAAQAVDALREALSLWHGPALAGLDGPVFDVERARLDETRANALEDRIDLELGLGRHAAAVGELRQLTVQFPYRERLRALLMLALYRSGRQAEALAAFRDTRRQLSEELGIEPGDELRNLHDRMLAADPSLLLSAPAPSKAVPALTGWWLVAVPLLSVGFLTWAAFLATATKLRGWPLWASTGGYAGTVVAAFAVKDHPTAVTLLMLVPWLGGTGHGLLVRPQLRRRKDPAVREAVANRSRRAEARRLLATDPGLARELRIGRPDLPRRYDDGGLVDVNSVPEDVLSSLGGFTPDQAVRIVSDRELVGGFTSVDDLIARGLVAALAAEAMRDRLVFVR</sequence>
<dbReference type="Pfam" id="PF00486">
    <property type="entry name" value="Trans_reg_C"/>
    <property type="match status" value="1"/>
</dbReference>
<comment type="caution">
    <text evidence="8">The sequence shown here is derived from an EMBL/GenBank/DDBJ whole genome shotgun (WGS) entry which is preliminary data.</text>
</comment>
<keyword evidence="3 5" id="KW-0238">DNA-binding</keyword>
<evidence type="ECO:0000313" key="8">
    <source>
        <dbReference type="EMBL" id="REH38138.1"/>
    </source>
</evidence>
<evidence type="ECO:0000256" key="1">
    <source>
        <dbReference type="ARBA" id="ARBA00005820"/>
    </source>
</evidence>
<dbReference type="InterPro" id="IPR011990">
    <property type="entry name" value="TPR-like_helical_dom_sf"/>
</dbReference>
<dbReference type="GO" id="GO:0006355">
    <property type="term" value="P:regulation of DNA-templated transcription"/>
    <property type="evidence" value="ECO:0007669"/>
    <property type="project" value="InterPro"/>
</dbReference>
<dbReference type="GO" id="GO:0003677">
    <property type="term" value="F:DNA binding"/>
    <property type="evidence" value="ECO:0007669"/>
    <property type="project" value="UniProtKB-UniRule"/>
</dbReference>
<evidence type="ECO:0000259" key="7">
    <source>
        <dbReference type="PROSITE" id="PS51755"/>
    </source>
</evidence>
<evidence type="ECO:0000256" key="2">
    <source>
        <dbReference type="ARBA" id="ARBA00023015"/>
    </source>
</evidence>
<reference evidence="8 9" key="1">
    <citation type="submission" date="2018-08" db="EMBL/GenBank/DDBJ databases">
        <title>Genomic Encyclopedia of Archaeal and Bacterial Type Strains, Phase II (KMG-II): from individual species to whole genera.</title>
        <authorList>
            <person name="Goeker M."/>
        </authorList>
    </citation>
    <scope>NUCLEOTIDE SEQUENCE [LARGE SCALE GENOMIC DNA]</scope>
    <source>
        <strain evidence="8 9">DSM 45791</strain>
    </source>
</reference>
<keyword evidence="6" id="KW-1133">Transmembrane helix</keyword>
<dbReference type="EMBL" id="QUNO01000014">
    <property type="protein sequence ID" value="REH38138.1"/>
    <property type="molecule type" value="Genomic_DNA"/>
</dbReference>
<dbReference type="Proteomes" id="UP000256269">
    <property type="component" value="Unassembled WGS sequence"/>
</dbReference>
<dbReference type="SUPFAM" id="SSF46894">
    <property type="entry name" value="C-terminal effector domain of the bipartite response regulators"/>
    <property type="match status" value="1"/>
</dbReference>
<feature type="transmembrane region" description="Helical" evidence="6">
    <location>
        <begin position="294"/>
        <end position="313"/>
    </location>
</feature>
<gene>
    <name evidence="8" type="ORF">BCF44_114163</name>
</gene>
<dbReference type="GO" id="GO:0000160">
    <property type="term" value="P:phosphorelay signal transduction system"/>
    <property type="evidence" value="ECO:0007669"/>
    <property type="project" value="InterPro"/>
</dbReference>
<dbReference type="InterPro" id="IPR036388">
    <property type="entry name" value="WH-like_DNA-bd_sf"/>
</dbReference>
<dbReference type="CDD" id="cd00383">
    <property type="entry name" value="trans_reg_C"/>
    <property type="match status" value="1"/>
</dbReference>